<organism evidence="1 2">
    <name type="scientific">Bauhinia variegata</name>
    <name type="common">Purple orchid tree</name>
    <name type="synonym">Phanera variegata</name>
    <dbReference type="NCBI Taxonomy" id="167791"/>
    <lineage>
        <taxon>Eukaryota</taxon>
        <taxon>Viridiplantae</taxon>
        <taxon>Streptophyta</taxon>
        <taxon>Embryophyta</taxon>
        <taxon>Tracheophyta</taxon>
        <taxon>Spermatophyta</taxon>
        <taxon>Magnoliopsida</taxon>
        <taxon>eudicotyledons</taxon>
        <taxon>Gunneridae</taxon>
        <taxon>Pentapetalae</taxon>
        <taxon>rosids</taxon>
        <taxon>fabids</taxon>
        <taxon>Fabales</taxon>
        <taxon>Fabaceae</taxon>
        <taxon>Cercidoideae</taxon>
        <taxon>Cercideae</taxon>
        <taxon>Bauhiniinae</taxon>
        <taxon>Bauhinia</taxon>
    </lineage>
</organism>
<sequence>MANKAFQGLGLFCLVLLLQRSAAYEFIVGGQKGWSVPSDPNVNPYNTWAEKSRFQTGDSIVFNYQSSQDSVLQVKSEDYANCNTHSPIAKFTDGHTVFKFNASGPHFFISGSKDKCLKNEKVVVIVLADRGNHNQTSTTPTPAPSGQDGPSPPSPPPAGTVQINPTPAPVSEPPPPNAASSVLLNFAGSVGAFMASSLILSL</sequence>
<reference evidence="1 2" key="1">
    <citation type="journal article" date="2022" name="DNA Res.">
        <title>Chromosomal-level genome assembly of the orchid tree Bauhinia variegata (Leguminosae; Cercidoideae) supports the allotetraploid origin hypothesis of Bauhinia.</title>
        <authorList>
            <person name="Zhong Y."/>
            <person name="Chen Y."/>
            <person name="Zheng D."/>
            <person name="Pang J."/>
            <person name="Liu Y."/>
            <person name="Luo S."/>
            <person name="Meng S."/>
            <person name="Qian L."/>
            <person name="Wei D."/>
            <person name="Dai S."/>
            <person name="Zhou R."/>
        </authorList>
    </citation>
    <scope>NUCLEOTIDE SEQUENCE [LARGE SCALE GENOMIC DNA]</scope>
    <source>
        <strain evidence="1">BV-YZ2020</strain>
    </source>
</reference>
<dbReference type="EMBL" id="CM039434">
    <property type="protein sequence ID" value="KAI4322810.1"/>
    <property type="molecule type" value="Genomic_DNA"/>
</dbReference>
<comment type="caution">
    <text evidence="1">The sequence shown here is derived from an EMBL/GenBank/DDBJ whole genome shotgun (WGS) entry which is preliminary data.</text>
</comment>
<keyword evidence="2" id="KW-1185">Reference proteome</keyword>
<protein>
    <submittedName>
        <fullName evidence="1">Uncharacterized protein</fullName>
    </submittedName>
</protein>
<name>A0ACB9MFD2_BAUVA</name>
<gene>
    <name evidence="1" type="ORF">L6164_022469</name>
</gene>
<evidence type="ECO:0000313" key="1">
    <source>
        <dbReference type="EMBL" id="KAI4322810.1"/>
    </source>
</evidence>
<evidence type="ECO:0000313" key="2">
    <source>
        <dbReference type="Proteomes" id="UP000828941"/>
    </source>
</evidence>
<proteinExistence type="predicted"/>
<dbReference type="Proteomes" id="UP000828941">
    <property type="component" value="Chromosome 9"/>
</dbReference>
<accession>A0ACB9MFD2</accession>